<gene>
    <name evidence="1" type="ORF">Krac_1121</name>
</gene>
<dbReference type="STRING" id="485913.Krac_1121"/>
<organism evidence="1 2">
    <name type="scientific">Ktedonobacter racemifer DSM 44963</name>
    <dbReference type="NCBI Taxonomy" id="485913"/>
    <lineage>
        <taxon>Bacteria</taxon>
        <taxon>Bacillati</taxon>
        <taxon>Chloroflexota</taxon>
        <taxon>Ktedonobacteria</taxon>
        <taxon>Ktedonobacterales</taxon>
        <taxon>Ktedonobacteraceae</taxon>
        <taxon>Ktedonobacter</taxon>
    </lineage>
</organism>
<evidence type="ECO:0000313" key="2">
    <source>
        <dbReference type="Proteomes" id="UP000004508"/>
    </source>
</evidence>
<dbReference type="InParanoid" id="D6U6A1"/>
<name>D6U6A1_KTERA</name>
<sequence>MEKTFWGAKGEYGPFTPQEDGWPHAGEVIRHYRRTLKMSAEELAKQYGEATNSQVTARWILKMEQQNKVPTDFSRRRILIKILNIPPLLLGLASLESIAYHALTQTQAPSTLAYLSLDMEWYSKEARIFWQLHYAQTAQDALPGLLTYIGNLVPIQQTAHGSLARHLCELLNSYYRLAATIQRDRGDFKQAYAFANESVRLAKEMGDDLYALQVIAASQYTRGVVNLAWGAFGNQVKQGKIVLQKEKLEAAFTDFERALKYASPQLKGIIYSEMARAKGLLSTSPTDVSIALKLIEQAENFIDVDSSDDFHTQILLNGDMKGLDKRRLILGRAKTFLAIRRPAKALDELLDLEMLTEGASHTRRRAWTHILYAQAAFYLEDYATATNEAINAFNACKEVHSTSHLARVNELYSVLIASPYKDNFAVKRLGRLLSTIYLQKG</sequence>
<dbReference type="EMBL" id="ADVG01000005">
    <property type="protein sequence ID" value="EFH80512.1"/>
    <property type="molecule type" value="Genomic_DNA"/>
</dbReference>
<keyword evidence="2" id="KW-1185">Reference proteome</keyword>
<dbReference type="OrthoDB" id="160831at2"/>
<comment type="caution">
    <text evidence="1">The sequence shown here is derived from an EMBL/GenBank/DDBJ whole genome shotgun (WGS) entry which is preliminary data.</text>
</comment>
<protein>
    <submittedName>
        <fullName evidence="1">Uncharacterized protein</fullName>
    </submittedName>
</protein>
<dbReference type="Gene3D" id="1.25.40.10">
    <property type="entry name" value="Tetratricopeptide repeat domain"/>
    <property type="match status" value="1"/>
</dbReference>
<dbReference type="RefSeq" id="WP_007923145.1">
    <property type="nucleotide sequence ID" value="NZ_ADVG01000005.1"/>
</dbReference>
<proteinExistence type="predicted"/>
<accession>D6U6A1</accession>
<dbReference type="Proteomes" id="UP000004508">
    <property type="component" value="Unassembled WGS sequence"/>
</dbReference>
<dbReference type="InterPro" id="IPR011990">
    <property type="entry name" value="TPR-like_helical_dom_sf"/>
</dbReference>
<reference evidence="1 2" key="1">
    <citation type="journal article" date="2011" name="Stand. Genomic Sci.">
        <title>Non-contiguous finished genome sequence and contextual data of the filamentous soil bacterium Ktedonobacter racemifer type strain (SOSP1-21).</title>
        <authorList>
            <person name="Chang Y.J."/>
            <person name="Land M."/>
            <person name="Hauser L."/>
            <person name="Chertkov O."/>
            <person name="Del Rio T.G."/>
            <person name="Nolan M."/>
            <person name="Copeland A."/>
            <person name="Tice H."/>
            <person name="Cheng J.F."/>
            <person name="Lucas S."/>
            <person name="Han C."/>
            <person name="Goodwin L."/>
            <person name="Pitluck S."/>
            <person name="Ivanova N."/>
            <person name="Ovchinikova G."/>
            <person name="Pati A."/>
            <person name="Chen A."/>
            <person name="Palaniappan K."/>
            <person name="Mavromatis K."/>
            <person name="Liolios K."/>
            <person name="Brettin T."/>
            <person name="Fiebig A."/>
            <person name="Rohde M."/>
            <person name="Abt B."/>
            <person name="Goker M."/>
            <person name="Detter J.C."/>
            <person name="Woyke T."/>
            <person name="Bristow J."/>
            <person name="Eisen J.A."/>
            <person name="Markowitz V."/>
            <person name="Hugenholtz P."/>
            <person name="Kyrpides N.C."/>
            <person name="Klenk H.P."/>
            <person name="Lapidus A."/>
        </authorList>
    </citation>
    <scope>NUCLEOTIDE SEQUENCE [LARGE SCALE GENOMIC DNA]</scope>
    <source>
        <strain evidence="2">DSM 44963</strain>
    </source>
</reference>
<evidence type="ECO:0000313" key="1">
    <source>
        <dbReference type="EMBL" id="EFH80512.1"/>
    </source>
</evidence>
<dbReference type="AlphaFoldDB" id="D6U6A1"/>